<keyword evidence="4" id="KW-1185">Reference proteome</keyword>
<dbReference type="SMART" id="SM00909">
    <property type="entry name" value="Germane"/>
    <property type="match status" value="2"/>
</dbReference>
<accession>A0ABQ5TMF9</accession>
<feature type="domain" description="GerMN" evidence="2">
    <location>
        <begin position="91"/>
        <end position="182"/>
    </location>
</feature>
<organism evidence="3 4">
    <name type="scientific">Oceanobacillus kimchii</name>
    <dbReference type="NCBI Taxonomy" id="746691"/>
    <lineage>
        <taxon>Bacteria</taxon>
        <taxon>Bacillati</taxon>
        <taxon>Bacillota</taxon>
        <taxon>Bacilli</taxon>
        <taxon>Bacillales</taxon>
        <taxon>Bacillaceae</taxon>
        <taxon>Oceanobacillus</taxon>
    </lineage>
</organism>
<evidence type="ECO:0000313" key="4">
    <source>
        <dbReference type="Proteomes" id="UP001275436"/>
    </source>
</evidence>
<gene>
    <name evidence="3" type="primary">gerM</name>
    <name evidence="3" type="ORF">MACH08_25530</name>
</gene>
<proteinExistence type="predicted"/>
<dbReference type="Proteomes" id="UP001275436">
    <property type="component" value="Unassembled WGS sequence"/>
</dbReference>
<protein>
    <submittedName>
        <fullName evidence="3">Spore germination protein GerM</fullName>
    </submittedName>
</protein>
<comment type="caution">
    <text evidence="3">The sequence shown here is derived from an EMBL/GenBank/DDBJ whole genome shotgun (WGS) entry which is preliminary data.</text>
</comment>
<dbReference type="EMBL" id="BSKO01000001">
    <property type="protein sequence ID" value="GLO66769.1"/>
    <property type="molecule type" value="Genomic_DNA"/>
</dbReference>
<dbReference type="RefSeq" id="WP_017797221.1">
    <property type="nucleotide sequence ID" value="NZ_BSKO01000001.1"/>
</dbReference>
<evidence type="ECO:0000256" key="1">
    <source>
        <dbReference type="SAM" id="MobiDB-lite"/>
    </source>
</evidence>
<reference evidence="3 4" key="1">
    <citation type="submission" date="2023-02" db="EMBL/GenBank/DDBJ databases">
        <title>Oceanobacillus kimchii IFOP_LL358 isolated form Alexandrium catenella lab strain.</title>
        <authorList>
            <person name="Gajardo G."/>
            <person name="Ueki S."/>
            <person name="Maruyama F."/>
        </authorList>
    </citation>
    <scope>NUCLEOTIDE SEQUENCE [LARGE SCALE GENOMIC DNA]</scope>
    <source>
        <strain evidence="3 4">IFOP_LL358</strain>
    </source>
</reference>
<dbReference type="PROSITE" id="PS51257">
    <property type="entry name" value="PROKAR_LIPOPROTEIN"/>
    <property type="match status" value="1"/>
</dbReference>
<sequence length="352" mass="38800">MKKRLMLLAGSISIVTILSGCFEGEQSLDEIDPPQNAQEVDNLDKVDEEDVSATPEETAETVSRDLYLLDANGMVASQTLELPVPDTNEVAAQVLEHLVKGGPVTPLLPNGFQAVLPEGTEVLGVNLQEDGTIIVDLSEEFTQYEENQEVQILESVTHTLTQFENVHKVKLRVNGQDLKEMPVNGTPINSGYSRANGINIINNDTLDYLQSEPVTMYYPVEQENNRYYVPVTQYIETNEDEAIANIIEELIDGPGYQSTVVNVFNPEAGLASEPTLSNGILEVVFNKEILADSEQGIIADEVMETMVRTLTEQPNIDAVDVKVENVEKVVNENGEAYTEPVTKQVFSPSEEL</sequence>
<feature type="region of interest" description="Disordered" evidence="1">
    <location>
        <begin position="28"/>
        <end position="59"/>
    </location>
</feature>
<evidence type="ECO:0000259" key="2">
    <source>
        <dbReference type="SMART" id="SM00909"/>
    </source>
</evidence>
<evidence type="ECO:0000313" key="3">
    <source>
        <dbReference type="EMBL" id="GLO66769.1"/>
    </source>
</evidence>
<dbReference type="Pfam" id="PF10646">
    <property type="entry name" value="Germane"/>
    <property type="match status" value="2"/>
</dbReference>
<name>A0ABQ5TMF9_9BACI</name>
<dbReference type="InterPro" id="IPR019606">
    <property type="entry name" value="GerMN"/>
</dbReference>
<feature type="domain" description="GerMN" evidence="2">
    <location>
        <begin position="243"/>
        <end position="332"/>
    </location>
</feature>